<evidence type="ECO:0000313" key="2">
    <source>
        <dbReference type="EMBL" id="KAK6361019.1"/>
    </source>
</evidence>
<gene>
    <name evidence="2" type="ORF">TWF730_007134</name>
</gene>
<proteinExistence type="predicted"/>
<protein>
    <submittedName>
        <fullName evidence="2">Uncharacterized protein</fullName>
    </submittedName>
</protein>
<dbReference type="EMBL" id="JAVHNS010000003">
    <property type="protein sequence ID" value="KAK6361019.1"/>
    <property type="molecule type" value="Genomic_DNA"/>
</dbReference>
<sequence>MIYSKLFGLLSLCTVAAGIEVTAFIGIKPQNKALGEYYATFEYEAHSVTIHDKTMISMDPTGRRKWVIADSPTKPGTIVIASHWLDASEPQGWVAYERLAGGSSSVRWVDVKSMYRTDGYNNAGFRIQKNPKPVKFDNDFVTESVILPPLDQIPMTAPGQWGPPKFHMCIKNRDFDNWTEDAELEGKQNPAHWGFSGSTLNLDDLQPDSMCEPVDVYLLGYPEPTNKKVKIE</sequence>
<dbReference type="AlphaFoldDB" id="A0AAV9VIV7"/>
<reference evidence="2 3" key="1">
    <citation type="submission" date="2019-10" db="EMBL/GenBank/DDBJ databases">
        <authorList>
            <person name="Palmer J.M."/>
        </authorList>
    </citation>
    <scope>NUCLEOTIDE SEQUENCE [LARGE SCALE GENOMIC DNA]</scope>
    <source>
        <strain evidence="2 3">TWF730</strain>
    </source>
</reference>
<keyword evidence="1" id="KW-0732">Signal</keyword>
<evidence type="ECO:0000256" key="1">
    <source>
        <dbReference type="SAM" id="SignalP"/>
    </source>
</evidence>
<feature type="signal peptide" evidence="1">
    <location>
        <begin position="1"/>
        <end position="18"/>
    </location>
</feature>
<comment type="caution">
    <text evidence="2">The sequence shown here is derived from an EMBL/GenBank/DDBJ whole genome shotgun (WGS) entry which is preliminary data.</text>
</comment>
<organism evidence="2 3">
    <name type="scientific">Orbilia blumenaviensis</name>
    <dbReference type="NCBI Taxonomy" id="1796055"/>
    <lineage>
        <taxon>Eukaryota</taxon>
        <taxon>Fungi</taxon>
        <taxon>Dikarya</taxon>
        <taxon>Ascomycota</taxon>
        <taxon>Pezizomycotina</taxon>
        <taxon>Orbiliomycetes</taxon>
        <taxon>Orbiliales</taxon>
        <taxon>Orbiliaceae</taxon>
        <taxon>Orbilia</taxon>
    </lineage>
</organism>
<accession>A0AAV9VIV7</accession>
<dbReference type="Proteomes" id="UP001373714">
    <property type="component" value="Unassembled WGS sequence"/>
</dbReference>
<feature type="chain" id="PRO_5043485759" evidence="1">
    <location>
        <begin position="19"/>
        <end position="232"/>
    </location>
</feature>
<evidence type="ECO:0000313" key="3">
    <source>
        <dbReference type="Proteomes" id="UP001373714"/>
    </source>
</evidence>
<name>A0AAV9VIV7_9PEZI</name>
<keyword evidence="3" id="KW-1185">Reference proteome</keyword>